<feature type="chain" id="PRO_5029872148" evidence="1">
    <location>
        <begin position="16"/>
        <end position="155"/>
    </location>
</feature>
<evidence type="ECO:0000313" key="4">
    <source>
        <dbReference type="Proteomes" id="UP000583613"/>
    </source>
</evidence>
<dbReference type="InterPro" id="IPR003172">
    <property type="entry name" value="ML_dom"/>
</dbReference>
<keyword evidence="1" id="KW-0732">Signal</keyword>
<dbReference type="GO" id="GO:0001530">
    <property type="term" value="F:lipopolysaccharide binding"/>
    <property type="evidence" value="ECO:0007669"/>
    <property type="project" value="InterPro"/>
</dbReference>
<feature type="domain" description="MD-2-related lipid-recognition" evidence="2">
    <location>
        <begin position="28"/>
        <end position="149"/>
    </location>
</feature>
<dbReference type="EMBL" id="VWZE01005042">
    <property type="protein sequence ID" value="NXF87192.1"/>
    <property type="molecule type" value="Genomic_DNA"/>
</dbReference>
<dbReference type="PANTHER" id="PTHR15218">
    <property type="entry name" value="MD-1, MD-2 - RELATED"/>
    <property type="match status" value="1"/>
</dbReference>
<dbReference type="AlphaFoldDB" id="A0A7K8X7V7"/>
<proteinExistence type="predicted"/>
<dbReference type="GO" id="GO:0035662">
    <property type="term" value="F:Toll-like receptor 4 binding"/>
    <property type="evidence" value="ECO:0007669"/>
    <property type="project" value="InterPro"/>
</dbReference>
<dbReference type="GO" id="GO:0034142">
    <property type="term" value="P:toll-like receptor 4 signaling pathway"/>
    <property type="evidence" value="ECO:0007669"/>
    <property type="project" value="TreeGrafter"/>
</dbReference>
<accession>A0A7K8X7V7</accession>
<feature type="signal peptide" evidence="1">
    <location>
        <begin position="1"/>
        <end position="15"/>
    </location>
</feature>
<dbReference type="Proteomes" id="UP000583613">
    <property type="component" value="Unassembled WGS sequence"/>
</dbReference>
<name>A0A7K8X7V7_9PICI</name>
<dbReference type="InterPro" id="IPR014756">
    <property type="entry name" value="Ig_E-set"/>
</dbReference>
<dbReference type="InterPro" id="IPR039217">
    <property type="entry name" value="LY96"/>
</dbReference>
<dbReference type="GO" id="GO:0046696">
    <property type="term" value="C:lipopolysaccharide receptor complex"/>
    <property type="evidence" value="ECO:0007669"/>
    <property type="project" value="TreeGrafter"/>
</dbReference>
<dbReference type="SUPFAM" id="SSF81296">
    <property type="entry name" value="E set domains"/>
    <property type="match status" value="1"/>
</dbReference>
<dbReference type="GO" id="GO:0031666">
    <property type="term" value="P:positive regulation of lipopolysaccharide-mediated signaling pathway"/>
    <property type="evidence" value="ECO:0007669"/>
    <property type="project" value="TreeGrafter"/>
</dbReference>
<comment type="caution">
    <text evidence="3">The sequence shown here is derived from an EMBL/GenBank/DDBJ whole genome shotgun (WGS) entry which is preliminary data.</text>
</comment>
<protein>
    <submittedName>
        <fullName evidence="3">LY96 protein</fullName>
    </submittedName>
</protein>
<gene>
    <name evidence="3" type="primary">Ly96</name>
    <name evidence="3" type="ORF">EUBBOU_R07041</name>
</gene>
<evidence type="ECO:0000313" key="3">
    <source>
        <dbReference type="EMBL" id="NXF87192.1"/>
    </source>
</evidence>
<dbReference type="OrthoDB" id="9907947at2759"/>
<evidence type="ECO:0000259" key="2">
    <source>
        <dbReference type="Pfam" id="PF02221"/>
    </source>
</evidence>
<dbReference type="GO" id="GO:0045087">
    <property type="term" value="P:innate immune response"/>
    <property type="evidence" value="ECO:0007669"/>
    <property type="project" value="InterPro"/>
</dbReference>
<sequence length="155" mass="17589">MFGFLFFVLFTPGASEFICTSSDLDLSYTFCDSTPHIFMFNLTPCAIANNRIWRAALTWIPRSDITFLKTIFNVWYDGAKALHWREVLCSGDDDKYSMCGALKGETIATTFDIKGSRISFPKGNYDIILEGFSDDSEKDMVMCLNISMTVKQDTF</sequence>
<dbReference type="GO" id="GO:0001875">
    <property type="term" value="F:lipopolysaccharide immune receptor activity"/>
    <property type="evidence" value="ECO:0007669"/>
    <property type="project" value="TreeGrafter"/>
</dbReference>
<reference evidence="3 4" key="1">
    <citation type="submission" date="2019-09" db="EMBL/GenBank/DDBJ databases">
        <title>Bird 10,000 Genomes (B10K) Project - Family phase.</title>
        <authorList>
            <person name="Zhang G."/>
        </authorList>
    </citation>
    <scope>NUCLEOTIDE SEQUENCE [LARGE SCALE GENOMIC DNA]</scope>
    <source>
        <strain evidence="3">B10K-DU-001-04</strain>
        <tissue evidence="3">Muscle</tissue>
    </source>
</reference>
<dbReference type="Pfam" id="PF02221">
    <property type="entry name" value="E1_DerP2_DerF2"/>
    <property type="match status" value="1"/>
</dbReference>
<feature type="non-terminal residue" evidence="3">
    <location>
        <position position="155"/>
    </location>
</feature>
<organism evidence="3 4">
    <name type="scientific">Eubucco bourcierii</name>
    <name type="common">red-headed barbet</name>
    <dbReference type="NCBI Taxonomy" id="91767"/>
    <lineage>
        <taxon>Eukaryota</taxon>
        <taxon>Metazoa</taxon>
        <taxon>Chordata</taxon>
        <taxon>Craniata</taxon>
        <taxon>Vertebrata</taxon>
        <taxon>Euteleostomi</taxon>
        <taxon>Archelosauria</taxon>
        <taxon>Archosauria</taxon>
        <taxon>Dinosauria</taxon>
        <taxon>Saurischia</taxon>
        <taxon>Theropoda</taxon>
        <taxon>Coelurosauria</taxon>
        <taxon>Aves</taxon>
        <taxon>Neognathae</taxon>
        <taxon>Neoaves</taxon>
        <taxon>Telluraves</taxon>
        <taxon>Coraciimorphae</taxon>
        <taxon>Piciformes</taxon>
        <taxon>Ramphastidae</taxon>
        <taxon>Eubucco</taxon>
    </lineage>
</organism>
<evidence type="ECO:0000256" key="1">
    <source>
        <dbReference type="SAM" id="SignalP"/>
    </source>
</evidence>
<keyword evidence="4" id="KW-1185">Reference proteome</keyword>
<feature type="non-terminal residue" evidence="3">
    <location>
        <position position="1"/>
    </location>
</feature>
<dbReference type="GO" id="GO:0032497">
    <property type="term" value="P:detection of lipopolysaccharide"/>
    <property type="evidence" value="ECO:0007669"/>
    <property type="project" value="TreeGrafter"/>
</dbReference>
<dbReference type="Gene3D" id="2.60.40.770">
    <property type="match status" value="1"/>
</dbReference>
<dbReference type="PANTHER" id="PTHR15218:SF0">
    <property type="entry name" value="LYMPHOCYTE ANTIGEN 96"/>
    <property type="match status" value="1"/>
</dbReference>